<dbReference type="CDD" id="cd01650">
    <property type="entry name" value="RT_nLTR_like"/>
    <property type="match status" value="1"/>
</dbReference>
<dbReference type="Pfam" id="PF00078">
    <property type="entry name" value="RVT_1"/>
    <property type="match status" value="1"/>
</dbReference>
<reference evidence="2" key="2">
    <citation type="submission" date="2025-09" db="UniProtKB">
        <authorList>
            <consortium name="Ensembl"/>
        </authorList>
    </citation>
    <scope>IDENTIFICATION</scope>
</reference>
<dbReference type="OrthoDB" id="9909359at2759"/>
<evidence type="ECO:0000313" key="3">
    <source>
        <dbReference type="Proteomes" id="UP000694569"/>
    </source>
</evidence>
<dbReference type="PANTHER" id="PTHR19446">
    <property type="entry name" value="REVERSE TRANSCRIPTASES"/>
    <property type="match status" value="1"/>
</dbReference>
<keyword evidence="3" id="KW-1185">Reference proteome</keyword>
<name>A0A8C5WC34_9ANUR</name>
<dbReference type="AlphaFoldDB" id="A0A8C5WC34"/>
<accession>A0A8C5WC34</accession>
<feature type="domain" description="Reverse transcriptase" evidence="1">
    <location>
        <begin position="109"/>
        <end position="292"/>
    </location>
</feature>
<dbReference type="GeneTree" id="ENSGT00940000163630"/>
<sequence>MATGTHSTDPRDISATFLKFFQDLYDLETAGIPSPSPDHLDAYLSRTVTRSLGSLDRTSLNAEITSAEIMTALKTTKKGKSPGPDGLPIEYYKACTKELLPALATLFNVIRSGVPIHPHSLTATISLIPKPGKDHTACGNYRPISLLNNDMKLLARILADRLKRFLPQLIDPDQVGFIPGREARDATTRILNAIALAGQSKSPLLLLSTDAEKAFDRVLWPFLFRTLQRFGIGEEYLCWVRALYLTPSARVRVNGALTQPFQIHNGTRQGCPLSPLLFALSLEPLLSSIRQN</sequence>
<dbReference type="Proteomes" id="UP000694569">
    <property type="component" value="Unplaced"/>
</dbReference>
<dbReference type="Ensembl" id="ENSLLET00000028199.1">
    <property type="protein sequence ID" value="ENSLLEP00000027145.1"/>
    <property type="gene ID" value="ENSLLEG00000017220.1"/>
</dbReference>
<proteinExistence type="predicted"/>
<evidence type="ECO:0000259" key="1">
    <source>
        <dbReference type="PROSITE" id="PS50878"/>
    </source>
</evidence>
<evidence type="ECO:0000313" key="2">
    <source>
        <dbReference type="Ensembl" id="ENSLLEP00000027145.1"/>
    </source>
</evidence>
<dbReference type="PROSITE" id="PS50878">
    <property type="entry name" value="RT_POL"/>
    <property type="match status" value="1"/>
</dbReference>
<reference evidence="2" key="1">
    <citation type="submission" date="2025-08" db="UniProtKB">
        <authorList>
            <consortium name="Ensembl"/>
        </authorList>
    </citation>
    <scope>IDENTIFICATION</scope>
</reference>
<protein>
    <recommendedName>
        <fullName evidence="1">Reverse transcriptase domain-containing protein</fullName>
    </recommendedName>
</protein>
<dbReference type="InterPro" id="IPR043502">
    <property type="entry name" value="DNA/RNA_pol_sf"/>
</dbReference>
<dbReference type="InterPro" id="IPR000477">
    <property type="entry name" value="RT_dom"/>
</dbReference>
<organism evidence="2 3">
    <name type="scientific">Leptobrachium leishanense</name>
    <name type="common">Leishan spiny toad</name>
    <dbReference type="NCBI Taxonomy" id="445787"/>
    <lineage>
        <taxon>Eukaryota</taxon>
        <taxon>Metazoa</taxon>
        <taxon>Chordata</taxon>
        <taxon>Craniata</taxon>
        <taxon>Vertebrata</taxon>
        <taxon>Euteleostomi</taxon>
        <taxon>Amphibia</taxon>
        <taxon>Batrachia</taxon>
        <taxon>Anura</taxon>
        <taxon>Pelobatoidea</taxon>
        <taxon>Megophryidae</taxon>
        <taxon>Leptobrachium</taxon>
    </lineage>
</organism>
<dbReference type="SUPFAM" id="SSF56672">
    <property type="entry name" value="DNA/RNA polymerases"/>
    <property type="match status" value="1"/>
</dbReference>